<dbReference type="InterPro" id="IPR026870">
    <property type="entry name" value="Zinc_ribbon_dom"/>
</dbReference>
<dbReference type="SMART" id="SM00740">
    <property type="entry name" value="PASTA"/>
    <property type="match status" value="2"/>
</dbReference>
<feature type="region of interest" description="Disordered" evidence="1">
    <location>
        <begin position="229"/>
        <end position="263"/>
    </location>
</feature>
<dbReference type="EMBL" id="DVFV01000130">
    <property type="protein sequence ID" value="HIQ91456.1"/>
    <property type="molecule type" value="Genomic_DNA"/>
</dbReference>
<dbReference type="Pfam" id="PF13240">
    <property type="entry name" value="Zn_Ribbon_1"/>
    <property type="match status" value="1"/>
</dbReference>
<evidence type="ECO:0000259" key="3">
    <source>
        <dbReference type="PROSITE" id="PS51178"/>
    </source>
</evidence>
<keyword evidence="2" id="KW-1133">Transmembrane helix</keyword>
<feature type="domain" description="PASTA" evidence="3">
    <location>
        <begin position="167"/>
        <end position="231"/>
    </location>
</feature>
<feature type="compositionally biased region" description="Polar residues" evidence="1">
    <location>
        <begin position="249"/>
        <end position="263"/>
    </location>
</feature>
<feature type="domain" description="PASTA" evidence="3">
    <location>
        <begin position="98"/>
        <end position="165"/>
    </location>
</feature>
<keyword evidence="2" id="KW-0812">Transmembrane</keyword>
<dbReference type="Proteomes" id="UP000886786">
    <property type="component" value="Unassembled WGS sequence"/>
</dbReference>
<reference evidence="4" key="2">
    <citation type="journal article" date="2021" name="PeerJ">
        <title>Extensive microbial diversity within the chicken gut microbiome revealed by metagenomics and culture.</title>
        <authorList>
            <person name="Gilroy R."/>
            <person name="Ravi A."/>
            <person name="Getino M."/>
            <person name="Pursley I."/>
            <person name="Horton D.L."/>
            <person name="Alikhan N.F."/>
            <person name="Baker D."/>
            <person name="Gharbi K."/>
            <person name="Hall N."/>
            <person name="Watson M."/>
            <person name="Adriaenssens E.M."/>
            <person name="Foster-Nyarko E."/>
            <person name="Jarju S."/>
            <person name="Secka A."/>
            <person name="Antonio M."/>
            <person name="Oren A."/>
            <person name="Chaudhuri R.R."/>
            <person name="La Ragione R."/>
            <person name="Hildebrand F."/>
            <person name="Pallen M.J."/>
        </authorList>
    </citation>
    <scope>NUCLEOTIDE SEQUENCE</scope>
    <source>
        <strain evidence="4">CHK147-3167</strain>
    </source>
</reference>
<sequence length="263" mass="29463">MKYCPNCGSENEEDAVFCKICAFRFDNESIYDNKDKVVTKTKTKVKRKGGKDRTKVKYKEGKIERRMSFFEKFMMFFFILLCIALIGACGILAYHIYETENIEVPDVLGETYDGACKILKSSNLNCSEVLEETDDEDEVGIVLKQSKRGGSKAAENAVIKLTVGVLDTHVVVPDVEGMSLEDALVKLNEASVNYKLEYEETDDKDNIVLKQSVKAGKKIENTDVVTLTIARHKEQPENEDTNTDDSEANTDNGTDMDSSSVDE</sequence>
<comment type="caution">
    <text evidence="4">The sequence shown here is derived from an EMBL/GenBank/DDBJ whole genome shotgun (WGS) entry which is preliminary data.</text>
</comment>
<proteinExistence type="predicted"/>
<dbReference type="Pfam" id="PF03793">
    <property type="entry name" value="PASTA"/>
    <property type="match status" value="2"/>
</dbReference>
<reference evidence="4" key="1">
    <citation type="submission" date="2020-10" db="EMBL/GenBank/DDBJ databases">
        <authorList>
            <person name="Gilroy R."/>
        </authorList>
    </citation>
    <scope>NUCLEOTIDE SEQUENCE</scope>
    <source>
        <strain evidence="4">CHK147-3167</strain>
    </source>
</reference>
<organism evidence="4 5">
    <name type="scientific">Candidatus Coprosoma intestinipullorum</name>
    <dbReference type="NCBI Taxonomy" id="2840752"/>
    <lineage>
        <taxon>Bacteria</taxon>
        <taxon>Bacillati</taxon>
        <taxon>Bacillota</taxon>
        <taxon>Bacillota incertae sedis</taxon>
        <taxon>Candidatus Coprosoma</taxon>
    </lineage>
</organism>
<evidence type="ECO:0000313" key="5">
    <source>
        <dbReference type="Proteomes" id="UP000886786"/>
    </source>
</evidence>
<accession>A0A9D1D0H1</accession>
<feature type="transmembrane region" description="Helical" evidence="2">
    <location>
        <begin position="73"/>
        <end position="97"/>
    </location>
</feature>
<dbReference type="SUPFAM" id="SSF54184">
    <property type="entry name" value="Penicillin-binding protein 2x (pbp-2x), c-terminal domain"/>
    <property type="match status" value="1"/>
</dbReference>
<dbReference type="InterPro" id="IPR005543">
    <property type="entry name" value="PASTA_dom"/>
</dbReference>
<evidence type="ECO:0000256" key="2">
    <source>
        <dbReference type="SAM" id="Phobius"/>
    </source>
</evidence>
<evidence type="ECO:0000313" key="4">
    <source>
        <dbReference type="EMBL" id="HIQ91456.1"/>
    </source>
</evidence>
<dbReference type="AlphaFoldDB" id="A0A9D1D0H1"/>
<gene>
    <name evidence="4" type="ORF">IAB27_07565</name>
</gene>
<keyword evidence="2" id="KW-0472">Membrane</keyword>
<name>A0A9D1D0H1_9FIRM</name>
<protein>
    <submittedName>
        <fullName evidence="4">PASTA domain-containing protein</fullName>
    </submittedName>
</protein>
<dbReference type="CDD" id="cd06577">
    <property type="entry name" value="PASTA_pknB"/>
    <property type="match status" value="2"/>
</dbReference>
<dbReference type="PROSITE" id="PS51178">
    <property type="entry name" value="PASTA"/>
    <property type="match status" value="2"/>
</dbReference>
<dbReference type="Gene3D" id="3.30.10.20">
    <property type="match status" value="2"/>
</dbReference>
<evidence type="ECO:0000256" key="1">
    <source>
        <dbReference type="SAM" id="MobiDB-lite"/>
    </source>
</evidence>
<feature type="compositionally biased region" description="Acidic residues" evidence="1">
    <location>
        <begin position="237"/>
        <end position="248"/>
    </location>
</feature>